<feature type="transmembrane region" description="Helical" evidence="1">
    <location>
        <begin position="116"/>
        <end position="133"/>
    </location>
</feature>
<dbReference type="InterPro" id="IPR007492">
    <property type="entry name" value="LytTR_DNA-bd_dom"/>
</dbReference>
<keyword evidence="1" id="KW-0812">Transmembrane</keyword>
<name>A0A1H0JPQ2_9RHOB</name>
<dbReference type="SMART" id="SM00850">
    <property type="entry name" value="LytTR"/>
    <property type="match status" value="1"/>
</dbReference>
<evidence type="ECO:0000313" key="3">
    <source>
        <dbReference type="EMBL" id="SHK07740.1"/>
    </source>
</evidence>
<keyword evidence="1" id="KW-0472">Membrane</keyword>
<keyword evidence="4" id="KW-1185">Reference proteome</keyword>
<evidence type="ECO:0000259" key="2">
    <source>
        <dbReference type="PROSITE" id="PS50930"/>
    </source>
</evidence>
<dbReference type="Gene3D" id="2.40.50.1020">
    <property type="entry name" value="LytTr DNA-binding domain"/>
    <property type="match status" value="1"/>
</dbReference>
<dbReference type="RefSeq" id="WP_149788943.1">
    <property type="nucleotide sequence ID" value="NZ_FNIO01000005.1"/>
</dbReference>
<dbReference type="GO" id="GO:0003677">
    <property type="term" value="F:DNA binding"/>
    <property type="evidence" value="ECO:0007669"/>
    <property type="project" value="InterPro"/>
</dbReference>
<sequence length="254" mass="26881">MKSGKLQLALRETRGFLARWPVLTGAAVIVVILVISGPFGTGDALTILPRLLYWAAVALLTFPAGVLVNRLVAATGGPGAMTAVLATLASGLAATGIVLALNAVTFAPGAGVDWPVVARILAVAVLVAAAFHFRTAQTTQEPPSPPSFLDRLPLDKRGPLVSISVQDHYVEVVTTRGRDLLLMRLGDAIRETGATKGLQVHRSHWVALDQVQAARREGERAVLTMTSGHEIPVSRTYVPAVREAGLLPRGKERT</sequence>
<accession>A0A1H0JPQ2</accession>
<dbReference type="EMBL" id="FQZZ01000003">
    <property type="protein sequence ID" value="SHK07740.1"/>
    <property type="molecule type" value="Genomic_DNA"/>
</dbReference>
<dbReference type="PROSITE" id="PS50930">
    <property type="entry name" value="HTH_LYTTR"/>
    <property type="match status" value="1"/>
</dbReference>
<organism evidence="3 4">
    <name type="scientific">Lutimaribacter pacificus</name>
    <dbReference type="NCBI Taxonomy" id="391948"/>
    <lineage>
        <taxon>Bacteria</taxon>
        <taxon>Pseudomonadati</taxon>
        <taxon>Pseudomonadota</taxon>
        <taxon>Alphaproteobacteria</taxon>
        <taxon>Rhodobacterales</taxon>
        <taxon>Roseobacteraceae</taxon>
        <taxon>Lutimaribacter</taxon>
    </lineage>
</organism>
<feature type="transmembrane region" description="Helical" evidence="1">
    <location>
        <begin position="20"/>
        <end position="39"/>
    </location>
</feature>
<gene>
    <name evidence="3" type="ORF">SAMN05444142_103177</name>
</gene>
<feature type="transmembrane region" description="Helical" evidence="1">
    <location>
        <begin position="51"/>
        <end position="72"/>
    </location>
</feature>
<feature type="transmembrane region" description="Helical" evidence="1">
    <location>
        <begin position="84"/>
        <end position="104"/>
    </location>
</feature>
<dbReference type="OrthoDB" id="7028951at2"/>
<feature type="domain" description="HTH LytTR-type" evidence="2">
    <location>
        <begin position="163"/>
        <end position="247"/>
    </location>
</feature>
<dbReference type="Pfam" id="PF04397">
    <property type="entry name" value="LytTR"/>
    <property type="match status" value="1"/>
</dbReference>
<evidence type="ECO:0000313" key="4">
    <source>
        <dbReference type="Proteomes" id="UP000324252"/>
    </source>
</evidence>
<dbReference type="AlphaFoldDB" id="A0A1H0JPQ2"/>
<keyword evidence="1" id="KW-1133">Transmembrane helix</keyword>
<reference evidence="3 4" key="1">
    <citation type="submission" date="2016-11" db="EMBL/GenBank/DDBJ databases">
        <authorList>
            <person name="Varghese N."/>
            <person name="Submissions S."/>
        </authorList>
    </citation>
    <scope>NUCLEOTIDE SEQUENCE [LARGE SCALE GENOMIC DNA]</scope>
    <source>
        <strain evidence="3 4">DSM 29620</strain>
    </source>
</reference>
<protein>
    <submittedName>
        <fullName evidence="3">Transcriptional regulator, LytTR family</fullName>
    </submittedName>
</protein>
<dbReference type="Proteomes" id="UP000324252">
    <property type="component" value="Unassembled WGS sequence"/>
</dbReference>
<proteinExistence type="predicted"/>
<evidence type="ECO:0000256" key="1">
    <source>
        <dbReference type="SAM" id="Phobius"/>
    </source>
</evidence>